<organism evidence="8 9">
    <name type="scientific">Bacteroides cellulosilyticus</name>
    <dbReference type="NCBI Taxonomy" id="246787"/>
    <lineage>
        <taxon>Bacteria</taxon>
        <taxon>Pseudomonadati</taxon>
        <taxon>Bacteroidota</taxon>
        <taxon>Bacteroidia</taxon>
        <taxon>Bacteroidales</taxon>
        <taxon>Bacteroidaceae</taxon>
        <taxon>Bacteroides</taxon>
    </lineage>
</organism>
<evidence type="ECO:0000259" key="6">
    <source>
        <dbReference type="Pfam" id="PF06321"/>
    </source>
</evidence>
<evidence type="ECO:0000256" key="5">
    <source>
        <dbReference type="SAM" id="Phobius"/>
    </source>
</evidence>
<feature type="domain" description="Major fimbrial subunit protein N-terminal" evidence="6">
    <location>
        <begin position="77"/>
        <end position="180"/>
    </location>
</feature>
<dbReference type="InterPro" id="IPR029141">
    <property type="entry name" value="FimA_N"/>
</dbReference>
<evidence type="ECO:0000256" key="3">
    <source>
        <dbReference type="ARBA" id="ARBA00022729"/>
    </source>
</evidence>
<protein>
    <submittedName>
        <fullName evidence="8">Fimbrillin-A associated anchor proteins Mfa1 and Mfa2</fullName>
    </submittedName>
</protein>
<dbReference type="GO" id="GO:0009289">
    <property type="term" value="C:pilus"/>
    <property type="evidence" value="ECO:0007669"/>
    <property type="project" value="UniProtKB-SubCell"/>
</dbReference>
<evidence type="ECO:0000259" key="7">
    <source>
        <dbReference type="Pfam" id="PF16249"/>
    </source>
</evidence>
<dbReference type="KEGG" id="bcel:BcellWH2_04595"/>
<dbReference type="AlphaFoldDB" id="A0A0P0FVF8"/>
<dbReference type="Pfam" id="PF06321">
    <property type="entry name" value="P_gingi_FimA"/>
    <property type="match status" value="1"/>
</dbReference>
<keyword evidence="5" id="KW-0472">Membrane</keyword>
<evidence type="ECO:0000256" key="1">
    <source>
        <dbReference type="ARBA" id="ARBA00004561"/>
    </source>
</evidence>
<keyword evidence="5" id="KW-0812">Transmembrane</keyword>
<keyword evidence="5" id="KW-1133">Transmembrane helix</keyword>
<evidence type="ECO:0000313" key="8">
    <source>
        <dbReference type="EMBL" id="ALJ61810.1"/>
    </source>
</evidence>
<gene>
    <name evidence="8" type="ORF">BcellWH2_04595</name>
</gene>
<evidence type="ECO:0000256" key="2">
    <source>
        <dbReference type="ARBA" id="ARBA00006011"/>
    </source>
</evidence>
<dbReference type="Proteomes" id="UP000061809">
    <property type="component" value="Chromosome"/>
</dbReference>
<feature type="transmembrane region" description="Helical" evidence="5">
    <location>
        <begin position="21"/>
        <end position="39"/>
    </location>
</feature>
<dbReference type="Gene3D" id="2.40.10.480">
    <property type="match status" value="1"/>
</dbReference>
<evidence type="ECO:0000313" key="9">
    <source>
        <dbReference type="Proteomes" id="UP000061809"/>
    </source>
</evidence>
<dbReference type="Gene3D" id="2.60.40.2580">
    <property type="match status" value="1"/>
</dbReference>
<dbReference type="PATRIC" id="fig|246787.4.peg.4749"/>
<comment type="similarity">
    <text evidence="2">Belongs to the bacteroidetes fimbrillin superfamily. FimA/Mfa1 family.</text>
</comment>
<name>A0A0P0FVF8_9BACE</name>
<feature type="domain" description="DUF4906" evidence="7">
    <location>
        <begin position="256"/>
        <end position="326"/>
    </location>
</feature>
<dbReference type="InterPro" id="IPR032594">
    <property type="entry name" value="DUF4906"/>
</dbReference>
<sequence>MIRLFEYRVYRTTEEPVPFCWKVLFVLFMLGTLLAMVAVCGSCQPEEEDIGNTGVGEVLPATIRLEVRGEELMNIATRDINESVVSNLHILVYNSSGELIGQKYQTGSSTVTVNTRSATGCTIYAIANTGKADLFNGYAIHKESYLKSMVYSLTNWDDLGKGTNLLMTGSMKSVNIRAGAQTLSTRLALTRMVARVELKIKVKESSGITITDYSVKNIPACSYYVARASGDAAQAATAAHWKESGVIATSGATSVNKTFYMFENRRGTKSISAQKDKTTANAPAKATYVVVHGLVGSIAVTWTVYLGENNTSDFNIKRNSNYTYNITLNDVAATDTRVVVDFTGTEDLSSAGTANCYLAKKVNTWYKFKATVRGNGATTAALISPTGSALAANAAISPASAELVWETNGHGKIIQGVILKDGYVYFKTGPTTEGNAVIAVKDRSGNVLWSWHIWKTHFSLAEMPTQTYKTNPRSGMNGLIYSDVLPAKRTLVMMKCDLGAASNAATNNDEVVKTFGLYYQFGRKDPFPTAKNRERRIDNNSETVDVFDRDGNKLNAATLRGENYQIMNHFISSSVQPIISYSIKQPLTFILCSEDNSFNWIYGAISQSEAWKVSNRLWGGNLNNETSSKRLDTKFTGKTIYDPCPSGWCMPPQDTWTNFTTSLLDGDRSSNYNINIASLYNCPIEDQKNYVDGDYSGFVSSTGVFGRRYYINGNTGDKAFYPASGYRNGINGQICDVGASSCAWSSSPVSADLPQGACLNTNIAWVYPVSSHSRANGFPVRCVKETSL</sequence>
<accession>A0A0P0FVF8</accession>
<dbReference type="EMBL" id="CP012801">
    <property type="protein sequence ID" value="ALJ61810.1"/>
    <property type="molecule type" value="Genomic_DNA"/>
</dbReference>
<dbReference type="Pfam" id="PF16249">
    <property type="entry name" value="DUF4906"/>
    <property type="match status" value="1"/>
</dbReference>
<evidence type="ECO:0000256" key="4">
    <source>
        <dbReference type="ARBA" id="ARBA00023263"/>
    </source>
</evidence>
<proteinExistence type="inferred from homology"/>
<dbReference type="RefSeq" id="WP_029427721.1">
    <property type="nucleotide sequence ID" value="NZ_CP012801.1"/>
</dbReference>
<comment type="subcellular location">
    <subcellularLocation>
        <location evidence="1">Fimbrium</location>
    </subcellularLocation>
</comment>
<reference evidence="8 9" key="1">
    <citation type="journal article" date="2015" name="Science">
        <title>Genetic determinants of in vivo fitness and diet responsiveness in multiple human gut Bacteroides.</title>
        <authorList>
            <person name="Wu M."/>
            <person name="McNulty N.P."/>
            <person name="Rodionov D.A."/>
            <person name="Khoroshkin M.S."/>
            <person name="Griffin N.W."/>
            <person name="Cheng J."/>
            <person name="Latreille P."/>
            <person name="Kerstetter R.A."/>
            <person name="Terrapon N."/>
            <person name="Henrissat B."/>
            <person name="Osterman A.L."/>
            <person name="Gordon J.I."/>
        </authorList>
    </citation>
    <scope>NUCLEOTIDE SEQUENCE [LARGE SCALE GENOMIC DNA]</scope>
    <source>
        <strain evidence="8 9">WH2</strain>
    </source>
</reference>
<keyword evidence="4" id="KW-0281">Fimbrium</keyword>
<keyword evidence="3" id="KW-0732">Signal</keyword>